<dbReference type="RefSeq" id="WP_016556484.1">
    <property type="nucleotide sequence ID" value="NZ_AEYE02000029.1"/>
</dbReference>
<dbReference type="Proteomes" id="UP000014411">
    <property type="component" value="Unassembled WGS sequence"/>
</dbReference>
<reference evidence="1 2" key="1">
    <citation type="journal article" date="2012" name="J. Bacteriol.">
        <title>Genome sequence of Rhizobium grahamii CCGE502, a broad-host-range symbiont with low nodulation competitiveness in Phaseolus vulgaris.</title>
        <authorList>
            <person name="Althabegoiti M.J."/>
            <person name="Lozano L."/>
            <person name="Torres-Tejerizo G."/>
            <person name="Ormeno-Orrillo E."/>
            <person name="Rogel M.A."/>
            <person name="Gonzalez V."/>
            <person name="Martinez-Romero E."/>
        </authorList>
    </citation>
    <scope>NUCLEOTIDE SEQUENCE [LARGE SCALE GENOMIC DNA]</scope>
    <source>
        <strain evidence="1 2">CCGE 502</strain>
    </source>
</reference>
<dbReference type="EMBL" id="AEYE02000029">
    <property type="protein sequence ID" value="EPE95702.1"/>
    <property type="molecule type" value="Genomic_DNA"/>
</dbReference>
<organism evidence="1 2">
    <name type="scientific">Rhizobium grahamii CCGE 502</name>
    <dbReference type="NCBI Taxonomy" id="990285"/>
    <lineage>
        <taxon>Bacteria</taxon>
        <taxon>Pseudomonadati</taxon>
        <taxon>Pseudomonadota</taxon>
        <taxon>Alphaproteobacteria</taxon>
        <taxon>Hyphomicrobiales</taxon>
        <taxon>Rhizobiaceae</taxon>
        <taxon>Rhizobium/Agrobacterium group</taxon>
        <taxon>Rhizobium</taxon>
    </lineage>
</organism>
<dbReference type="AlphaFoldDB" id="S3HA42"/>
<protein>
    <submittedName>
        <fullName evidence="1">Uncharacterized protein</fullName>
    </submittedName>
</protein>
<proteinExistence type="predicted"/>
<comment type="caution">
    <text evidence="1">The sequence shown here is derived from an EMBL/GenBank/DDBJ whole genome shotgun (WGS) entry which is preliminary data.</text>
</comment>
<accession>S3HA42</accession>
<dbReference type="HOGENOM" id="CLU_2344660_0_0_5"/>
<keyword evidence="2" id="KW-1185">Reference proteome</keyword>
<evidence type="ECO:0000313" key="2">
    <source>
        <dbReference type="Proteomes" id="UP000014411"/>
    </source>
</evidence>
<evidence type="ECO:0000313" key="1">
    <source>
        <dbReference type="EMBL" id="EPE95702.1"/>
    </source>
</evidence>
<gene>
    <name evidence="1" type="ORF">RGCCGE502_22670</name>
</gene>
<sequence>MSKITTYRQLLSAIHENDGFNNWDSAGVPDEELSKLAESAEQDGLVKVVMGWGEDRYFRLTNKGRQYIGLPVQPSIFDRLISRLAPKRSAARSRQLR</sequence>
<name>S3HA42_9HYPH</name>